<reference evidence="2 3" key="1">
    <citation type="submission" date="2024-07" db="EMBL/GenBank/DDBJ databases">
        <title>Chromosome-level genome assembly of the water stick insect Ranatra chinensis (Heteroptera: Nepidae).</title>
        <authorList>
            <person name="Liu X."/>
        </authorList>
    </citation>
    <scope>NUCLEOTIDE SEQUENCE [LARGE SCALE GENOMIC DNA]</scope>
    <source>
        <strain evidence="2">Cailab_2021Rc</strain>
        <tissue evidence="2">Muscle</tissue>
    </source>
</reference>
<evidence type="ECO:0000313" key="3">
    <source>
        <dbReference type="Proteomes" id="UP001558652"/>
    </source>
</evidence>
<feature type="compositionally biased region" description="Polar residues" evidence="1">
    <location>
        <begin position="83"/>
        <end position="103"/>
    </location>
</feature>
<comment type="caution">
    <text evidence="2">The sequence shown here is derived from an EMBL/GenBank/DDBJ whole genome shotgun (WGS) entry which is preliminary data.</text>
</comment>
<evidence type="ECO:0000256" key="1">
    <source>
        <dbReference type="SAM" id="MobiDB-lite"/>
    </source>
</evidence>
<dbReference type="AlphaFoldDB" id="A0ABD0Y6B3"/>
<keyword evidence="3" id="KW-1185">Reference proteome</keyword>
<accession>A0ABD0Y6B3</accession>
<protein>
    <submittedName>
        <fullName evidence="2">Uncharacterized protein</fullName>
    </submittedName>
</protein>
<dbReference type="EMBL" id="JBFDAA010000013">
    <property type="protein sequence ID" value="KAL1122559.1"/>
    <property type="molecule type" value="Genomic_DNA"/>
</dbReference>
<name>A0ABD0Y6B3_9HEMI</name>
<sequence length="103" mass="11061">MSRPHFGQVELKLRSPIARRKLISLSCSGFGGGIFLTPLTSLKRVNGPSAPVDDLSVNLLMSVHEGSIFHDPSGCLPEDDSRAGQNTVKETTAENKGTSCKHK</sequence>
<organism evidence="2 3">
    <name type="scientific">Ranatra chinensis</name>
    <dbReference type="NCBI Taxonomy" id="642074"/>
    <lineage>
        <taxon>Eukaryota</taxon>
        <taxon>Metazoa</taxon>
        <taxon>Ecdysozoa</taxon>
        <taxon>Arthropoda</taxon>
        <taxon>Hexapoda</taxon>
        <taxon>Insecta</taxon>
        <taxon>Pterygota</taxon>
        <taxon>Neoptera</taxon>
        <taxon>Paraneoptera</taxon>
        <taxon>Hemiptera</taxon>
        <taxon>Heteroptera</taxon>
        <taxon>Panheteroptera</taxon>
        <taxon>Nepomorpha</taxon>
        <taxon>Nepidae</taxon>
        <taxon>Ranatrinae</taxon>
        <taxon>Ranatra</taxon>
    </lineage>
</organism>
<feature type="region of interest" description="Disordered" evidence="1">
    <location>
        <begin position="73"/>
        <end position="103"/>
    </location>
</feature>
<evidence type="ECO:0000313" key="2">
    <source>
        <dbReference type="EMBL" id="KAL1122559.1"/>
    </source>
</evidence>
<dbReference type="Proteomes" id="UP001558652">
    <property type="component" value="Unassembled WGS sequence"/>
</dbReference>
<gene>
    <name evidence="2" type="ORF">AAG570_002889</name>
</gene>
<proteinExistence type="predicted"/>